<evidence type="ECO:0000313" key="6">
    <source>
        <dbReference type="Proteomes" id="UP000289996"/>
    </source>
</evidence>
<keyword evidence="1" id="KW-0805">Transcription regulation</keyword>
<keyword evidence="3" id="KW-0804">Transcription</keyword>
<keyword evidence="2" id="KW-0238">DNA-binding</keyword>
<keyword evidence="6" id="KW-1185">Reference proteome</keyword>
<gene>
    <name evidence="5" type="ORF">MUDAN_MDHGFNIF_01221</name>
</gene>
<name>A0A660E212_9LACO</name>
<dbReference type="RefSeq" id="WP_130852215.1">
    <property type="nucleotide sequence ID" value="NZ_UYIG01000152.1"/>
</dbReference>
<evidence type="ECO:0000259" key="4">
    <source>
        <dbReference type="PROSITE" id="PS01124"/>
    </source>
</evidence>
<dbReference type="GO" id="GO:0043565">
    <property type="term" value="F:sequence-specific DNA binding"/>
    <property type="evidence" value="ECO:0007669"/>
    <property type="project" value="InterPro"/>
</dbReference>
<dbReference type="PROSITE" id="PS00041">
    <property type="entry name" value="HTH_ARAC_FAMILY_1"/>
    <property type="match status" value="1"/>
</dbReference>
<evidence type="ECO:0000256" key="2">
    <source>
        <dbReference type="ARBA" id="ARBA00023125"/>
    </source>
</evidence>
<sequence>MTDQTRQLLTQFHQATVLPTYVFNAENQLVTAFKNPVTPEIPLKLLTKLPTLLPAQVNLFFTPELGLMGIFNIHEHRIIVWNNNVSVQGSPNYSDQLPMTSIDQFKAQLRLLYFTLTKHWSTFSEVQLTQVTQALAVPTRNPRETDRDDQRHAYYQGYLAEQQMLLGVEHGNLTEFNHYYVPFMAAGNFGKLATYDLRSKKNITIAATTLFTRAAIRGGLFAEGAYALSDQCIQTAEHQVDITNVYEYTRTIGELFLKNVARIKRQNLPSIVYLAQEYIYDNVQTIKTVATVAEHVHTSDSYLMHLFKQTTGQPLMQFIITQKIQFARLQLVFTDLSIGELADMLGFANQGELTRAFKKQLGMTPSQFRQQQRIL</sequence>
<dbReference type="PROSITE" id="PS01124">
    <property type="entry name" value="HTH_ARAC_FAMILY_2"/>
    <property type="match status" value="1"/>
</dbReference>
<dbReference type="PANTHER" id="PTHR43280:SF31">
    <property type="entry name" value="TRANSCRIPTIONAL REGULATORY PROTEIN"/>
    <property type="match status" value="1"/>
</dbReference>
<evidence type="ECO:0000256" key="3">
    <source>
        <dbReference type="ARBA" id="ARBA00023163"/>
    </source>
</evidence>
<dbReference type="InterPro" id="IPR018060">
    <property type="entry name" value="HTH_AraC"/>
</dbReference>
<feature type="domain" description="HTH araC/xylS-type" evidence="4">
    <location>
        <begin position="273"/>
        <end position="371"/>
    </location>
</feature>
<reference evidence="5 6" key="1">
    <citation type="submission" date="2018-11" db="EMBL/GenBank/DDBJ databases">
        <authorList>
            <person name="Wuyts S."/>
        </authorList>
    </citation>
    <scope>NUCLEOTIDE SEQUENCE [LARGE SCALE GENOMIC DNA]</scope>
    <source>
        <strain evidence="5">Lactobacillus mudanjiangensis AMBF249</strain>
    </source>
</reference>
<dbReference type="SMART" id="SM00342">
    <property type="entry name" value="HTH_ARAC"/>
    <property type="match status" value="1"/>
</dbReference>
<dbReference type="GO" id="GO:0003700">
    <property type="term" value="F:DNA-binding transcription factor activity"/>
    <property type="evidence" value="ECO:0007669"/>
    <property type="project" value="InterPro"/>
</dbReference>
<dbReference type="InterPro" id="IPR009057">
    <property type="entry name" value="Homeodomain-like_sf"/>
</dbReference>
<organism evidence="5 6">
    <name type="scientific">Lactiplantibacillus mudanjiangensis</name>
    <dbReference type="NCBI Taxonomy" id="1296538"/>
    <lineage>
        <taxon>Bacteria</taxon>
        <taxon>Bacillati</taxon>
        <taxon>Bacillota</taxon>
        <taxon>Bacilli</taxon>
        <taxon>Lactobacillales</taxon>
        <taxon>Lactobacillaceae</taxon>
        <taxon>Lactiplantibacillus</taxon>
    </lineage>
</organism>
<dbReference type="OrthoDB" id="247151at2"/>
<proteinExistence type="predicted"/>
<evidence type="ECO:0000256" key="1">
    <source>
        <dbReference type="ARBA" id="ARBA00023015"/>
    </source>
</evidence>
<accession>A0A660E212</accession>
<dbReference type="PANTHER" id="PTHR43280">
    <property type="entry name" value="ARAC-FAMILY TRANSCRIPTIONAL REGULATOR"/>
    <property type="match status" value="1"/>
</dbReference>
<dbReference type="SUPFAM" id="SSF46689">
    <property type="entry name" value="Homeodomain-like"/>
    <property type="match status" value="2"/>
</dbReference>
<dbReference type="Proteomes" id="UP000289996">
    <property type="component" value="Unassembled WGS sequence"/>
</dbReference>
<dbReference type="EMBL" id="UYIG01000152">
    <property type="protein sequence ID" value="VDG29684.1"/>
    <property type="molecule type" value="Genomic_DNA"/>
</dbReference>
<dbReference type="Pfam" id="PF12833">
    <property type="entry name" value="HTH_18"/>
    <property type="match status" value="1"/>
</dbReference>
<dbReference type="InterPro" id="IPR018062">
    <property type="entry name" value="HTH_AraC-typ_CS"/>
</dbReference>
<dbReference type="AlphaFoldDB" id="A0A660E212"/>
<evidence type="ECO:0000313" key="5">
    <source>
        <dbReference type="EMBL" id="VDG29684.1"/>
    </source>
</evidence>
<protein>
    <submittedName>
        <fullName evidence="5">AraC family transcriptional regulator [Lactobacillus allii]</fullName>
    </submittedName>
</protein>
<dbReference type="Gene3D" id="1.10.10.60">
    <property type="entry name" value="Homeodomain-like"/>
    <property type="match status" value="1"/>
</dbReference>